<evidence type="ECO:0000256" key="1">
    <source>
        <dbReference type="ARBA" id="ARBA00004123"/>
    </source>
</evidence>
<dbReference type="Gene3D" id="2.40.330.10">
    <property type="entry name" value="DNA-binding pseudobarrel domain"/>
    <property type="match status" value="1"/>
</dbReference>
<dbReference type="InterPro" id="IPR003340">
    <property type="entry name" value="B3_DNA-bd"/>
</dbReference>
<dbReference type="OrthoDB" id="1909330at2759"/>
<feature type="region of interest" description="Disordered" evidence="6">
    <location>
        <begin position="216"/>
        <end position="262"/>
    </location>
</feature>
<keyword evidence="2" id="KW-0805">Transcription regulation</keyword>
<protein>
    <submittedName>
        <fullName evidence="7">Uncharacterized protein</fullName>
    </submittedName>
</protein>
<evidence type="ECO:0000313" key="7">
    <source>
        <dbReference type="EMBL" id="MQM08538.1"/>
    </source>
</evidence>
<dbReference type="AlphaFoldDB" id="A0A843WPR0"/>
<dbReference type="GO" id="GO:0003677">
    <property type="term" value="F:DNA binding"/>
    <property type="evidence" value="ECO:0007669"/>
    <property type="project" value="UniProtKB-KW"/>
</dbReference>
<sequence length="262" mass="29544">LNRRGKVATGPPARRAPAALSLSLLTFPLTRTPARPLARSRGTAPRGAAMAGYNDYEAARKQRVQENHKRFEDLGIGTISKSLKAVVNKEHRILSYCANSKQKKGLENSELRRSSRARNMVSSYNDDRVDDLDLRSYRKRYGRRSYTEVRTASYEEHKRALTKAEKIQCNLNSGNPSFIKSMVRSHVSSCFWLGLPSRFCQDHLPPDEVYIVKAIDESRGDSDDKPSDTDMGATDRSVAGKPQIRSGSFKRVKRLPKRSDLM</sequence>
<accession>A0A843WPR0</accession>
<comment type="subcellular location">
    <subcellularLocation>
        <location evidence="1">Nucleus</location>
    </subcellularLocation>
</comment>
<keyword evidence="8" id="KW-1185">Reference proteome</keyword>
<dbReference type="EMBL" id="NMUH01004145">
    <property type="protein sequence ID" value="MQM08538.1"/>
    <property type="molecule type" value="Genomic_DNA"/>
</dbReference>
<name>A0A843WPR0_COLES</name>
<feature type="non-terminal residue" evidence="7">
    <location>
        <position position="1"/>
    </location>
</feature>
<keyword evidence="5" id="KW-0539">Nucleus</keyword>
<dbReference type="CDD" id="cd10017">
    <property type="entry name" value="B3_DNA"/>
    <property type="match status" value="1"/>
</dbReference>
<keyword evidence="4" id="KW-0804">Transcription</keyword>
<feature type="compositionally biased region" description="Basic and acidic residues" evidence="6">
    <location>
        <begin position="216"/>
        <end position="228"/>
    </location>
</feature>
<evidence type="ECO:0000256" key="3">
    <source>
        <dbReference type="ARBA" id="ARBA00023125"/>
    </source>
</evidence>
<comment type="caution">
    <text evidence="7">The sequence shown here is derived from an EMBL/GenBank/DDBJ whole genome shotgun (WGS) entry which is preliminary data.</text>
</comment>
<evidence type="ECO:0000256" key="5">
    <source>
        <dbReference type="ARBA" id="ARBA00023242"/>
    </source>
</evidence>
<gene>
    <name evidence="7" type="ORF">Taro_041396</name>
</gene>
<evidence type="ECO:0000256" key="6">
    <source>
        <dbReference type="SAM" id="MobiDB-lite"/>
    </source>
</evidence>
<dbReference type="SUPFAM" id="SSF101936">
    <property type="entry name" value="DNA-binding pseudobarrel domain"/>
    <property type="match status" value="1"/>
</dbReference>
<evidence type="ECO:0000256" key="2">
    <source>
        <dbReference type="ARBA" id="ARBA00023015"/>
    </source>
</evidence>
<reference evidence="7" key="1">
    <citation type="submission" date="2017-07" db="EMBL/GenBank/DDBJ databases">
        <title>Taro Niue Genome Assembly and Annotation.</title>
        <authorList>
            <person name="Atibalentja N."/>
            <person name="Keating K."/>
            <person name="Fields C.J."/>
        </authorList>
    </citation>
    <scope>NUCLEOTIDE SEQUENCE</scope>
    <source>
        <strain evidence="7">Niue_2</strain>
        <tissue evidence="7">Leaf</tissue>
    </source>
</reference>
<dbReference type="Proteomes" id="UP000652761">
    <property type="component" value="Unassembled WGS sequence"/>
</dbReference>
<dbReference type="InterPro" id="IPR015300">
    <property type="entry name" value="DNA-bd_pseudobarrel_sf"/>
</dbReference>
<proteinExistence type="predicted"/>
<keyword evidence="3" id="KW-0238">DNA-binding</keyword>
<organism evidence="7 8">
    <name type="scientific">Colocasia esculenta</name>
    <name type="common">Wild taro</name>
    <name type="synonym">Arum esculentum</name>
    <dbReference type="NCBI Taxonomy" id="4460"/>
    <lineage>
        <taxon>Eukaryota</taxon>
        <taxon>Viridiplantae</taxon>
        <taxon>Streptophyta</taxon>
        <taxon>Embryophyta</taxon>
        <taxon>Tracheophyta</taxon>
        <taxon>Spermatophyta</taxon>
        <taxon>Magnoliopsida</taxon>
        <taxon>Liliopsida</taxon>
        <taxon>Araceae</taxon>
        <taxon>Aroideae</taxon>
        <taxon>Colocasieae</taxon>
        <taxon>Colocasia</taxon>
    </lineage>
</organism>
<dbReference type="GO" id="GO:0005634">
    <property type="term" value="C:nucleus"/>
    <property type="evidence" value="ECO:0007669"/>
    <property type="project" value="UniProtKB-SubCell"/>
</dbReference>
<evidence type="ECO:0000313" key="8">
    <source>
        <dbReference type="Proteomes" id="UP000652761"/>
    </source>
</evidence>
<evidence type="ECO:0000256" key="4">
    <source>
        <dbReference type="ARBA" id="ARBA00023163"/>
    </source>
</evidence>